<keyword evidence="2" id="KW-0175">Coiled coil</keyword>
<feature type="region of interest" description="Disordered" evidence="3">
    <location>
        <begin position="37"/>
        <end position="81"/>
    </location>
</feature>
<dbReference type="Gene3D" id="1.20.5.170">
    <property type="match status" value="1"/>
</dbReference>
<keyword evidence="6" id="KW-1185">Reference proteome</keyword>
<dbReference type="Proteomes" id="UP001274830">
    <property type="component" value="Unassembled WGS sequence"/>
</dbReference>
<dbReference type="InterPro" id="IPR013923">
    <property type="entry name" value="Autophagy-rel_prot_16_dom"/>
</dbReference>
<dbReference type="AlphaFoldDB" id="A0AAE0WXA0"/>
<dbReference type="Pfam" id="PF08614">
    <property type="entry name" value="ATG16"/>
    <property type="match status" value="1"/>
</dbReference>
<proteinExistence type="inferred from homology"/>
<evidence type="ECO:0000313" key="6">
    <source>
        <dbReference type="Proteomes" id="UP001274830"/>
    </source>
</evidence>
<evidence type="ECO:0000256" key="2">
    <source>
        <dbReference type="SAM" id="Coils"/>
    </source>
</evidence>
<accession>A0AAE0WXA0</accession>
<name>A0AAE0WXA0_9PEZI</name>
<protein>
    <submittedName>
        <fullName evidence="5">Autophagy protein 16, interacts with Atg12p-Atg5p</fullName>
    </submittedName>
</protein>
<dbReference type="RefSeq" id="XP_064699427.1">
    <property type="nucleotide sequence ID" value="XM_064833158.1"/>
</dbReference>
<evidence type="ECO:0000256" key="3">
    <source>
        <dbReference type="SAM" id="MobiDB-lite"/>
    </source>
</evidence>
<dbReference type="GeneID" id="89957683"/>
<evidence type="ECO:0000313" key="5">
    <source>
        <dbReference type="EMBL" id="KAK3680067.1"/>
    </source>
</evidence>
<dbReference type="EMBL" id="JAUTXT010000001">
    <property type="protein sequence ID" value="KAK3680067.1"/>
    <property type="molecule type" value="Genomic_DNA"/>
</dbReference>
<dbReference type="CDD" id="cd22887">
    <property type="entry name" value="Atg16_CCD"/>
    <property type="match status" value="1"/>
</dbReference>
<comment type="caution">
    <text evidence="5">The sequence shown here is derived from an EMBL/GenBank/DDBJ whole genome shotgun (WGS) entry which is preliminary data.</text>
</comment>
<gene>
    <name evidence="5" type="primary">ATG16</name>
    <name evidence="5" type="ORF">LTR78_000444</name>
</gene>
<reference evidence="5" key="1">
    <citation type="submission" date="2023-07" db="EMBL/GenBank/DDBJ databases">
        <title>Black Yeasts Isolated from many extreme environments.</title>
        <authorList>
            <person name="Coleine C."/>
            <person name="Stajich J.E."/>
            <person name="Selbmann L."/>
        </authorList>
    </citation>
    <scope>NUCLEOTIDE SEQUENCE</scope>
    <source>
        <strain evidence="5">CCFEE 5485</strain>
    </source>
</reference>
<feature type="domain" description="Autophagy-related protein 16" evidence="4">
    <location>
        <begin position="7"/>
        <end position="200"/>
    </location>
</feature>
<sequence>MSDWIEQYSAALTERDGREQTHKAYIDAYTKLADRTVALSSEASAPPTPSSPKPSSAREQSGTPVKGKAVVARGGEQDPTDFLSRIRQDLATTQKARATLQAQVDDLTTSIAALQTRNKASTTQIAQLTRQKAEVERKLRDREEEVRVKTKMATDATDEMVALDLQLNLAEAKSKKLVGENKDLVDRWMKRMGQEADDMNRDSKWE</sequence>
<feature type="coiled-coil region" evidence="2">
    <location>
        <begin position="83"/>
        <end position="145"/>
    </location>
</feature>
<evidence type="ECO:0000256" key="1">
    <source>
        <dbReference type="ARBA" id="ARBA00005331"/>
    </source>
</evidence>
<organism evidence="5 6">
    <name type="scientific">Recurvomyces mirabilis</name>
    <dbReference type="NCBI Taxonomy" id="574656"/>
    <lineage>
        <taxon>Eukaryota</taxon>
        <taxon>Fungi</taxon>
        <taxon>Dikarya</taxon>
        <taxon>Ascomycota</taxon>
        <taxon>Pezizomycotina</taxon>
        <taxon>Dothideomycetes</taxon>
        <taxon>Dothideomycetidae</taxon>
        <taxon>Mycosphaerellales</taxon>
        <taxon>Teratosphaeriaceae</taxon>
        <taxon>Recurvomyces</taxon>
    </lineage>
</organism>
<comment type="similarity">
    <text evidence="1">Belongs to the ATG16 family.</text>
</comment>
<evidence type="ECO:0000259" key="4">
    <source>
        <dbReference type="Pfam" id="PF08614"/>
    </source>
</evidence>